<evidence type="ECO:0000256" key="4">
    <source>
        <dbReference type="ARBA" id="ARBA00049872"/>
    </source>
</evidence>
<evidence type="ECO:0000259" key="6">
    <source>
        <dbReference type="Pfam" id="PF01266"/>
    </source>
</evidence>
<evidence type="ECO:0000313" key="7">
    <source>
        <dbReference type="EMBL" id="RJK97811.1"/>
    </source>
</evidence>
<keyword evidence="3 7" id="KW-0560">Oxidoreductase</keyword>
<dbReference type="Pfam" id="PF01266">
    <property type="entry name" value="DAO"/>
    <property type="match status" value="1"/>
</dbReference>
<evidence type="ECO:0000256" key="1">
    <source>
        <dbReference type="ARBA" id="ARBA00004948"/>
    </source>
</evidence>
<evidence type="ECO:0000256" key="5">
    <source>
        <dbReference type="ARBA" id="ARBA00050018"/>
    </source>
</evidence>
<dbReference type="GO" id="GO:0043799">
    <property type="term" value="F:glycine oxidase activity"/>
    <property type="evidence" value="ECO:0007669"/>
    <property type="project" value="UniProtKB-EC"/>
</dbReference>
<dbReference type="InterPro" id="IPR036188">
    <property type="entry name" value="FAD/NAD-bd_sf"/>
</dbReference>
<dbReference type="InterPro" id="IPR012727">
    <property type="entry name" value="Gly_oxidase_ThiO"/>
</dbReference>
<dbReference type="Proteomes" id="UP000265614">
    <property type="component" value="Unassembled WGS sequence"/>
</dbReference>
<accession>A0A3A3ZMG6</accession>
<organism evidence="7 8">
    <name type="scientific">Vallicoccus soli</name>
    <dbReference type="NCBI Taxonomy" id="2339232"/>
    <lineage>
        <taxon>Bacteria</taxon>
        <taxon>Bacillati</taxon>
        <taxon>Actinomycetota</taxon>
        <taxon>Actinomycetes</taxon>
        <taxon>Motilibacterales</taxon>
        <taxon>Vallicoccaceae</taxon>
        <taxon>Vallicoccus</taxon>
    </lineage>
</organism>
<dbReference type="GO" id="GO:0050660">
    <property type="term" value="F:flavin adenine dinucleotide binding"/>
    <property type="evidence" value="ECO:0007669"/>
    <property type="project" value="InterPro"/>
</dbReference>
<comment type="pathway">
    <text evidence="1">Cofactor biosynthesis; thiamine diphosphate biosynthesis.</text>
</comment>
<dbReference type="InterPro" id="IPR006076">
    <property type="entry name" value="FAD-dep_OxRdtase"/>
</dbReference>
<dbReference type="EMBL" id="QZEZ01000001">
    <property type="protein sequence ID" value="RJK97811.1"/>
    <property type="molecule type" value="Genomic_DNA"/>
</dbReference>
<dbReference type="SUPFAM" id="SSF51905">
    <property type="entry name" value="FAD/NAD(P)-binding domain"/>
    <property type="match status" value="1"/>
</dbReference>
<evidence type="ECO:0000256" key="3">
    <source>
        <dbReference type="ARBA" id="ARBA00023002"/>
    </source>
</evidence>
<dbReference type="UniPathway" id="UPA00060"/>
<dbReference type="EC" id="1.4.3.19" evidence="5"/>
<feature type="domain" description="FAD dependent oxidoreductase" evidence="6">
    <location>
        <begin position="6"/>
        <end position="357"/>
    </location>
</feature>
<comment type="catalytic activity">
    <reaction evidence="4">
        <text>glycine + O2 + H2O = glyoxylate + H2O2 + NH4(+)</text>
        <dbReference type="Rhea" id="RHEA:11532"/>
        <dbReference type="ChEBI" id="CHEBI:15377"/>
        <dbReference type="ChEBI" id="CHEBI:15379"/>
        <dbReference type="ChEBI" id="CHEBI:16240"/>
        <dbReference type="ChEBI" id="CHEBI:28938"/>
        <dbReference type="ChEBI" id="CHEBI:36655"/>
        <dbReference type="ChEBI" id="CHEBI:57305"/>
        <dbReference type="EC" id="1.4.3.19"/>
    </reaction>
</comment>
<name>A0A3A3ZMG6_9ACTN</name>
<evidence type="ECO:0000313" key="8">
    <source>
        <dbReference type="Proteomes" id="UP000265614"/>
    </source>
</evidence>
<dbReference type="PANTHER" id="PTHR13847">
    <property type="entry name" value="SARCOSINE DEHYDROGENASE-RELATED"/>
    <property type="match status" value="1"/>
</dbReference>
<dbReference type="Gene3D" id="3.30.9.10">
    <property type="entry name" value="D-Amino Acid Oxidase, subunit A, domain 2"/>
    <property type="match status" value="1"/>
</dbReference>
<dbReference type="PANTHER" id="PTHR13847:SF289">
    <property type="entry name" value="GLYCINE OXIDASE"/>
    <property type="match status" value="1"/>
</dbReference>
<proteinExistence type="predicted"/>
<keyword evidence="8" id="KW-1185">Reference proteome</keyword>
<dbReference type="OrthoDB" id="3214401at2"/>
<protein>
    <recommendedName>
        <fullName evidence="5">glycine oxidase</fullName>
        <ecNumber evidence="5">1.4.3.19</ecNumber>
    </recommendedName>
</protein>
<dbReference type="GO" id="GO:0005737">
    <property type="term" value="C:cytoplasm"/>
    <property type="evidence" value="ECO:0007669"/>
    <property type="project" value="TreeGrafter"/>
</dbReference>
<reference evidence="7 8" key="1">
    <citation type="submission" date="2018-09" db="EMBL/GenBank/DDBJ databases">
        <title>YIM 75000 draft genome.</title>
        <authorList>
            <person name="Tang S."/>
            <person name="Feng Y."/>
        </authorList>
    </citation>
    <scope>NUCLEOTIDE SEQUENCE [LARGE SCALE GENOMIC DNA]</scope>
    <source>
        <strain evidence="7 8">YIM 75000</strain>
    </source>
</reference>
<dbReference type="GO" id="GO:0009229">
    <property type="term" value="P:thiamine diphosphate biosynthetic process"/>
    <property type="evidence" value="ECO:0007669"/>
    <property type="project" value="UniProtKB-UniPathway"/>
</dbReference>
<dbReference type="AlphaFoldDB" id="A0A3A3ZMG6"/>
<dbReference type="GO" id="GO:0009228">
    <property type="term" value="P:thiamine biosynthetic process"/>
    <property type="evidence" value="ECO:0007669"/>
    <property type="project" value="UniProtKB-KW"/>
</dbReference>
<dbReference type="Gene3D" id="3.50.50.60">
    <property type="entry name" value="FAD/NAD(P)-binding domain"/>
    <property type="match status" value="1"/>
</dbReference>
<gene>
    <name evidence="7" type="primary">thiO</name>
    <name evidence="7" type="ORF">D5H78_02160</name>
</gene>
<dbReference type="FunFam" id="3.30.9.10:FF:000003">
    <property type="entry name" value="Glycine oxidase ThiO"/>
    <property type="match status" value="1"/>
</dbReference>
<sequence>MEGSYDAVVVGAGVIGAAVAWRLAGRGLSVALVDPAPGAGASRVAAGMLAPVTEVHYGEEPLLRLNLAAAERYPSFVAELREAGGDPAYRESGTLAVALDRGDRDALAEVRAFQRSLGLEVTELSGRECRRLEPMLDPAVRGGTLVAGDHSVDPRRLHAALVAAGGRAGVQVVPRAVAEVRVVDGAVRGAVLDDGAHLAAPVVVVAAGSRSGLLPGLPGAARPDVRPVKGQVLRLRVPPAYRPLLSRTVRATVHGADVYLVPREDGELVVGATVEELGWDEQVTAGGVWQLLRDARALLPAVTELAFVEASAGLRPGSRDNAPVIGPAGVEGLVVATGHYRNGILLAPVTADAVAALVVDGALPPVAAPFAPAAREGVPA</sequence>
<evidence type="ECO:0000256" key="2">
    <source>
        <dbReference type="ARBA" id="ARBA00022977"/>
    </source>
</evidence>
<keyword evidence="2" id="KW-0784">Thiamine biosynthesis</keyword>
<comment type="caution">
    <text evidence="7">The sequence shown here is derived from an EMBL/GenBank/DDBJ whole genome shotgun (WGS) entry which is preliminary data.</text>
</comment>
<dbReference type="NCBIfam" id="TIGR02352">
    <property type="entry name" value="thiamin_ThiO"/>
    <property type="match status" value="1"/>
</dbReference>
<dbReference type="SUPFAM" id="SSF54373">
    <property type="entry name" value="FAD-linked reductases, C-terminal domain"/>
    <property type="match status" value="1"/>
</dbReference>